<dbReference type="InterPro" id="IPR016980">
    <property type="entry name" value="S-AdoMet-dep_MeTrfase_Alr7345"/>
</dbReference>
<dbReference type="STRING" id="1045855.DSC_00900"/>
<dbReference type="eggNOG" id="COG4798">
    <property type="taxonomic scope" value="Bacteria"/>
</dbReference>
<keyword evidence="3" id="KW-1185">Reference proteome</keyword>
<keyword evidence="2" id="KW-0808">Transferase</keyword>
<dbReference type="InterPro" id="IPR029063">
    <property type="entry name" value="SAM-dependent_MTases_sf"/>
</dbReference>
<keyword evidence="2" id="KW-0489">Methyltransferase</keyword>
<dbReference type="HOGENOM" id="CLU_072291_0_0_6"/>
<keyword evidence="1" id="KW-0732">Signal</keyword>
<dbReference type="GO" id="GO:0008168">
    <property type="term" value="F:methyltransferase activity"/>
    <property type="evidence" value="ECO:0007669"/>
    <property type="project" value="UniProtKB-KW"/>
</dbReference>
<dbReference type="KEGG" id="psd:DSC_00900"/>
<dbReference type="GO" id="GO:0032259">
    <property type="term" value="P:methylation"/>
    <property type="evidence" value="ECO:0007669"/>
    <property type="project" value="UniProtKB-KW"/>
</dbReference>
<dbReference type="Gene3D" id="3.40.50.150">
    <property type="entry name" value="Vaccinia Virus protein VP39"/>
    <property type="match status" value="1"/>
</dbReference>
<dbReference type="EMBL" id="CP003093">
    <property type="protein sequence ID" value="AER54833.1"/>
    <property type="molecule type" value="Genomic_DNA"/>
</dbReference>
<dbReference type="AlphaFoldDB" id="G7USX2"/>
<feature type="signal peptide" evidence="1">
    <location>
        <begin position="1"/>
        <end position="22"/>
    </location>
</feature>
<name>G7USX2_PSEUP</name>
<reference evidence="2 3" key="1">
    <citation type="journal article" date="2012" name="J. Bacteriol.">
        <title>Complete Genome Sequence of the BTEX-Degrading Bacterium Pseudoxanthomonas spadix BD-a59.</title>
        <authorList>
            <person name="Lee S.H."/>
            <person name="Jin H.M."/>
            <person name="Lee H.J."/>
            <person name="Kim J.M."/>
            <person name="Jeon C.O."/>
        </authorList>
    </citation>
    <scope>NUCLEOTIDE SEQUENCE [LARGE SCALE GENOMIC DNA]</scope>
    <source>
        <strain evidence="2 3">BD-a59</strain>
    </source>
</reference>
<dbReference type="SUPFAM" id="SSF53335">
    <property type="entry name" value="S-adenosyl-L-methionine-dependent methyltransferases"/>
    <property type="match status" value="1"/>
</dbReference>
<dbReference type="OrthoDB" id="9801692at2"/>
<evidence type="ECO:0000256" key="1">
    <source>
        <dbReference type="SAM" id="SignalP"/>
    </source>
</evidence>
<sequence>MRRSLATLALCAALAPLVPALAQVATPATLPVPAPLQAAIDGPWRKPADVARDRYRHPGQTLAFFGVQQADTIIEITPGNGWYSAILAPYVKGQGQYIAAVVDPDAVPESSRAYQQKSRDSLEALYKSDGARYGQAKLVAYAPATPSFGPANSADVVLTFRNVHNWRMADNAEAMFKGFFAVLKPGGTLGVVEHRAATAVPDDDKSGYVGEDQVIALATAAGFRLQGKSEINANPRDTKDYPGGVWTLPPTNKHDQADDARFQAIGESDRMTLRFAKP</sequence>
<feature type="chain" id="PRO_5003504368" evidence="1">
    <location>
        <begin position="23"/>
        <end position="278"/>
    </location>
</feature>
<dbReference type="PIRSF" id="PIRSF031679">
    <property type="entry name" value="Mtase_Alr7345_prd"/>
    <property type="match status" value="1"/>
</dbReference>
<dbReference type="RefSeq" id="WP_014162154.1">
    <property type="nucleotide sequence ID" value="NC_016147.2"/>
</dbReference>
<protein>
    <submittedName>
        <fullName evidence="2">Methyltransferase</fullName>
    </submittedName>
</protein>
<organism evidence="2 3">
    <name type="scientific">Pseudoxanthomonas spadix (strain BD-a59)</name>
    <dbReference type="NCBI Taxonomy" id="1045855"/>
    <lineage>
        <taxon>Bacteria</taxon>
        <taxon>Pseudomonadati</taxon>
        <taxon>Pseudomonadota</taxon>
        <taxon>Gammaproteobacteria</taxon>
        <taxon>Lysobacterales</taxon>
        <taxon>Lysobacteraceae</taxon>
        <taxon>Pseudoxanthomonas</taxon>
    </lineage>
</organism>
<proteinExistence type="predicted"/>
<evidence type="ECO:0000313" key="3">
    <source>
        <dbReference type="Proteomes" id="UP000005870"/>
    </source>
</evidence>
<evidence type="ECO:0000313" key="2">
    <source>
        <dbReference type="EMBL" id="AER54833.1"/>
    </source>
</evidence>
<accession>G7USX2</accession>
<gene>
    <name evidence="2" type="ordered locus">DSC_00900</name>
</gene>
<dbReference type="Proteomes" id="UP000005870">
    <property type="component" value="Chromosome"/>
</dbReference>